<dbReference type="RefSeq" id="XP_033583270.1">
    <property type="nucleotide sequence ID" value="XM_033724922.1"/>
</dbReference>
<dbReference type="EMBL" id="MU003693">
    <property type="protein sequence ID" value="KAF2816306.1"/>
    <property type="molecule type" value="Genomic_DNA"/>
</dbReference>
<evidence type="ECO:0000313" key="2">
    <source>
        <dbReference type="EMBL" id="KAF2816306.1"/>
    </source>
</evidence>
<reference evidence="2 4" key="1">
    <citation type="journal article" date="2020" name="Stud. Mycol.">
        <title>101 Dothideomycetes genomes: a test case for predicting lifestyles and emergence of pathogens.</title>
        <authorList>
            <person name="Haridas S."/>
            <person name="Albert R."/>
            <person name="Binder M."/>
            <person name="Bloem J."/>
            <person name="Labutti K."/>
            <person name="Salamov A."/>
            <person name="Andreopoulos B."/>
            <person name="Baker S."/>
            <person name="Barry K."/>
            <person name="Bills G."/>
            <person name="Bluhm B."/>
            <person name="Cannon C."/>
            <person name="Castanera R."/>
            <person name="Culley D."/>
            <person name="Daum C."/>
            <person name="Ezra D."/>
            <person name="Gonzalez J."/>
            <person name="Henrissat B."/>
            <person name="Kuo A."/>
            <person name="Liang C."/>
            <person name="Lipzen A."/>
            <person name="Lutzoni F."/>
            <person name="Magnuson J."/>
            <person name="Mondo S."/>
            <person name="Nolan M."/>
            <person name="Ohm R."/>
            <person name="Pangilinan J."/>
            <person name="Park H.-J."/>
            <person name="Ramirez L."/>
            <person name="Alfaro M."/>
            <person name="Sun H."/>
            <person name="Tritt A."/>
            <person name="Yoshinaga Y."/>
            <person name="Zwiers L.-H."/>
            <person name="Turgeon B."/>
            <person name="Goodwin S."/>
            <person name="Spatafora J."/>
            <person name="Crous P."/>
            <person name="Grigoriev I."/>
        </authorList>
    </citation>
    <scope>NUCLEOTIDE SEQUENCE</scope>
    <source>
        <strain evidence="2 4">CBS 304.34</strain>
    </source>
</reference>
<accession>A0A6A6Z5D3</accession>
<proteinExistence type="predicted"/>
<protein>
    <submittedName>
        <fullName evidence="2 4">Uncharacterized protein</fullName>
    </submittedName>
</protein>
<evidence type="ECO:0000256" key="1">
    <source>
        <dbReference type="SAM" id="MobiDB-lite"/>
    </source>
</evidence>
<feature type="region of interest" description="Disordered" evidence="1">
    <location>
        <begin position="1"/>
        <end position="23"/>
    </location>
</feature>
<reference evidence="4" key="2">
    <citation type="submission" date="2020-04" db="EMBL/GenBank/DDBJ databases">
        <authorList>
            <consortium name="NCBI Genome Project"/>
        </authorList>
    </citation>
    <scope>NUCLEOTIDE SEQUENCE</scope>
    <source>
        <strain evidence="4">CBS 304.34</strain>
    </source>
</reference>
<evidence type="ECO:0000313" key="3">
    <source>
        <dbReference type="Proteomes" id="UP000504636"/>
    </source>
</evidence>
<evidence type="ECO:0000313" key="4">
    <source>
        <dbReference type="RefSeq" id="XP_033583270.1"/>
    </source>
</evidence>
<name>A0A6A6Z5D3_9PEZI</name>
<dbReference type="AlphaFoldDB" id="A0A6A6Z5D3"/>
<reference evidence="4" key="3">
    <citation type="submission" date="2025-04" db="UniProtKB">
        <authorList>
            <consortium name="RefSeq"/>
        </authorList>
    </citation>
    <scope>IDENTIFICATION</scope>
    <source>
        <strain evidence="4">CBS 304.34</strain>
    </source>
</reference>
<gene>
    <name evidence="2 4" type="ORF">BDZ99DRAFT_514902</name>
</gene>
<organism evidence="2">
    <name type="scientific">Mytilinidion resinicola</name>
    <dbReference type="NCBI Taxonomy" id="574789"/>
    <lineage>
        <taxon>Eukaryota</taxon>
        <taxon>Fungi</taxon>
        <taxon>Dikarya</taxon>
        <taxon>Ascomycota</taxon>
        <taxon>Pezizomycotina</taxon>
        <taxon>Dothideomycetes</taxon>
        <taxon>Pleosporomycetidae</taxon>
        <taxon>Mytilinidiales</taxon>
        <taxon>Mytilinidiaceae</taxon>
        <taxon>Mytilinidion</taxon>
    </lineage>
</organism>
<dbReference type="GeneID" id="54465815"/>
<dbReference type="Proteomes" id="UP000504636">
    <property type="component" value="Unplaced"/>
</dbReference>
<keyword evidence="3" id="KW-1185">Reference proteome</keyword>
<feature type="compositionally biased region" description="Basic residues" evidence="1">
    <location>
        <begin position="8"/>
        <end position="18"/>
    </location>
</feature>
<sequence length="114" mass="12095">MGITNAHQRCHGPGRSRRAAAEQLGRRGAPQYALLATAAAICLLEPSSRDACSKPAGDCGQTALFGFGRMTLAALHCWLQELPSPSVFAPQRNSLHRLATRQSLTLHACGASTK</sequence>